<proteinExistence type="predicted"/>
<feature type="domain" description="DUF4232" evidence="2">
    <location>
        <begin position="38"/>
        <end position="150"/>
    </location>
</feature>
<protein>
    <submittedName>
        <fullName evidence="3">DUF4232 domain-containing protein</fullName>
    </submittedName>
</protein>
<feature type="chain" id="PRO_5046362660" evidence="1">
    <location>
        <begin position="19"/>
        <end position="170"/>
    </location>
</feature>
<evidence type="ECO:0000259" key="2">
    <source>
        <dbReference type="Pfam" id="PF14016"/>
    </source>
</evidence>
<organism evidence="3 4">
    <name type="scientific">Nocardia jiangxiensis</name>
    <dbReference type="NCBI Taxonomy" id="282685"/>
    <lineage>
        <taxon>Bacteria</taxon>
        <taxon>Bacillati</taxon>
        <taxon>Actinomycetota</taxon>
        <taxon>Actinomycetes</taxon>
        <taxon>Mycobacteriales</taxon>
        <taxon>Nocardiaceae</taxon>
        <taxon>Nocardia</taxon>
    </lineage>
</organism>
<keyword evidence="4" id="KW-1185">Reference proteome</keyword>
<gene>
    <name evidence="3" type="ORF">ACFYXQ_31500</name>
</gene>
<dbReference type="InterPro" id="IPR025326">
    <property type="entry name" value="DUF4232"/>
</dbReference>
<sequence>MRTGSAVGRTMLAASAFAAVVATGIVPAATSSAGLPACAAAQFDLRIQKPKVDDPVRPHQFDVVLTNKAAACTVQGFPGVDLTGPKDPTFGATYSLPRQAVSAQPLTVQPRNAVVAILTYQPGDWVPTTLVVTPPDTTTQLRVPWPSGVGVARQDGATHPGTYIGSLSPL</sequence>
<feature type="signal peptide" evidence="1">
    <location>
        <begin position="1"/>
        <end position="18"/>
    </location>
</feature>
<accession>A0ABW6S9F0</accession>
<dbReference type="RefSeq" id="WP_387405980.1">
    <property type="nucleotide sequence ID" value="NZ_JBIAQY010000013.1"/>
</dbReference>
<keyword evidence="1" id="KW-0732">Signal</keyword>
<evidence type="ECO:0000256" key="1">
    <source>
        <dbReference type="SAM" id="SignalP"/>
    </source>
</evidence>
<dbReference type="EMBL" id="JBIAQY010000013">
    <property type="protein sequence ID" value="MFF3572309.1"/>
    <property type="molecule type" value="Genomic_DNA"/>
</dbReference>
<reference evidence="3 4" key="1">
    <citation type="submission" date="2024-10" db="EMBL/GenBank/DDBJ databases">
        <title>The Natural Products Discovery Center: Release of the First 8490 Sequenced Strains for Exploring Actinobacteria Biosynthetic Diversity.</title>
        <authorList>
            <person name="Kalkreuter E."/>
            <person name="Kautsar S.A."/>
            <person name="Yang D."/>
            <person name="Bader C.D."/>
            <person name="Teijaro C.N."/>
            <person name="Fluegel L."/>
            <person name="Davis C.M."/>
            <person name="Simpson J.R."/>
            <person name="Lauterbach L."/>
            <person name="Steele A.D."/>
            <person name="Gui C."/>
            <person name="Meng S."/>
            <person name="Li G."/>
            <person name="Viehrig K."/>
            <person name="Ye F."/>
            <person name="Su P."/>
            <person name="Kiefer A.F."/>
            <person name="Nichols A."/>
            <person name="Cepeda A.J."/>
            <person name="Yan W."/>
            <person name="Fan B."/>
            <person name="Jiang Y."/>
            <person name="Adhikari A."/>
            <person name="Zheng C.-J."/>
            <person name="Schuster L."/>
            <person name="Cowan T.M."/>
            <person name="Smanski M.J."/>
            <person name="Chevrette M.G."/>
            <person name="De Carvalho L.P.S."/>
            <person name="Shen B."/>
        </authorList>
    </citation>
    <scope>NUCLEOTIDE SEQUENCE [LARGE SCALE GENOMIC DNA]</scope>
    <source>
        <strain evidence="3 4">NPDC002593</strain>
    </source>
</reference>
<comment type="caution">
    <text evidence="3">The sequence shown here is derived from an EMBL/GenBank/DDBJ whole genome shotgun (WGS) entry which is preliminary data.</text>
</comment>
<dbReference type="Proteomes" id="UP001601992">
    <property type="component" value="Unassembled WGS sequence"/>
</dbReference>
<dbReference type="Pfam" id="PF14016">
    <property type="entry name" value="DUF4232"/>
    <property type="match status" value="1"/>
</dbReference>
<name>A0ABW6S9F0_9NOCA</name>
<evidence type="ECO:0000313" key="4">
    <source>
        <dbReference type="Proteomes" id="UP001601992"/>
    </source>
</evidence>
<evidence type="ECO:0000313" key="3">
    <source>
        <dbReference type="EMBL" id="MFF3572309.1"/>
    </source>
</evidence>